<name>A0A1U7LX57_NEOID</name>
<dbReference type="AlphaFoldDB" id="A0A1U7LX57"/>
<keyword evidence="3 9" id="KW-1000">Mitochondrion outer membrane</keyword>
<dbReference type="Pfam" id="PF26544">
    <property type="entry name" value="Mdm12"/>
    <property type="match status" value="3"/>
</dbReference>
<gene>
    <name evidence="9" type="primary">MDM12</name>
    <name evidence="12" type="ORF">NEOLI_000438</name>
</gene>
<organism evidence="12 13">
    <name type="scientific">Neolecta irregularis (strain DAH-3)</name>
    <dbReference type="NCBI Taxonomy" id="1198029"/>
    <lineage>
        <taxon>Eukaryota</taxon>
        <taxon>Fungi</taxon>
        <taxon>Dikarya</taxon>
        <taxon>Ascomycota</taxon>
        <taxon>Taphrinomycotina</taxon>
        <taxon>Neolectales</taxon>
        <taxon>Neolectaceae</taxon>
        <taxon>Neolecta</taxon>
    </lineage>
</organism>
<evidence type="ECO:0000256" key="9">
    <source>
        <dbReference type="HAMAP-Rule" id="MF_03104"/>
    </source>
</evidence>
<accession>A0A1U7LX57</accession>
<dbReference type="InterPro" id="IPR031468">
    <property type="entry name" value="SMP_LBD"/>
</dbReference>
<evidence type="ECO:0000256" key="6">
    <source>
        <dbReference type="ARBA" id="ARBA00023121"/>
    </source>
</evidence>
<comment type="similarity">
    <text evidence="9">Belongs to the MDM12 family.</text>
</comment>
<keyword evidence="6" id="KW-0446">Lipid-binding</keyword>
<evidence type="ECO:0000256" key="4">
    <source>
        <dbReference type="ARBA" id="ARBA00022824"/>
    </source>
</evidence>
<evidence type="ECO:0000256" key="5">
    <source>
        <dbReference type="ARBA" id="ARBA00023055"/>
    </source>
</evidence>
<comment type="function">
    <text evidence="9">Component of the ERMES/MDM complex, which serves as a molecular tether to connect the endoplasmic reticulum (ER) and mitochondria. Components of this complex are involved in the control of mitochondrial shape and protein biogenesis, and function in nonvesicular lipid trafficking between the ER and mitochondria. MDM12 is required for the interaction of the ER-resident membrane protein MMM1 and the outer mitochondrial membrane-resident beta-barrel protein MDM10. The MDM12-MMM1 subcomplex functions in the major beta-barrel assembly pathway that is responsible for biogenesis of all mitochondrial outer membrane beta-barrel proteins, and acts in a late step after the SAM complex. The MDM10-MDM12-MMM1 subcomplex further acts in the TOM40-specific pathway after the action of the MDM12-MMM1 complex. Essential for establishing and maintaining the structure of mitochondria and maintenance of mtDNA nucleoids.</text>
</comment>
<keyword evidence="8 9" id="KW-0472">Membrane</keyword>
<dbReference type="GO" id="GO:0032865">
    <property type="term" value="C:ERMES complex"/>
    <property type="evidence" value="ECO:0007669"/>
    <property type="project" value="UniProtKB-UniRule"/>
</dbReference>
<dbReference type="OMA" id="AAWPSWI"/>
<dbReference type="STRING" id="1198029.A0A1U7LX57"/>
<keyword evidence="2" id="KW-0813">Transport</keyword>
<keyword evidence="7 9" id="KW-0496">Mitochondrion</keyword>
<dbReference type="CDD" id="cd21672">
    <property type="entry name" value="SMP_Mdm12"/>
    <property type="match status" value="1"/>
</dbReference>
<evidence type="ECO:0000256" key="1">
    <source>
        <dbReference type="ARBA" id="ARBA00004370"/>
    </source>
</evidence>
<evidence type="ECO:0000256" key="3">
    <source>
        <dbReference type="ARBA" id="ARBA00022787"/>
    </source>
</evidence>
<protein>
    <recommendedName>
        <fullName evidence="9">Mitochondrial distribution and morphology protein 12</fullName>
    </recommendedName>
    <alternativeName>
        <fullName evidence="9">Mitochondrial inheritance component MDM12</fullName>
    </alternativeName>
</protein>
<evidence type="ECO:0000259" key="11">
    <source>
        <dbReference type="PROSITE" id="PS51847"/>
    </source>
</evidence>
<dbReference type="GO" id="GO:1990456">
    <property type="term" value="P:mitochondrion-endoplasmic reticulum membrane tethering"/>
    <property type="evidence" value="ECO:0007669"/>
    <property type="project" value="TreeGrafter"/>
</dbReference>
<dbReference type="PANTHER" id="PTHR28204:SF1">
    <property type="entry name" value="MITOCHONDRIAL DISTRIBUTION AND MORPHOLOGY PROTEIN 12"/>
    <property type="match status" value="1"/>
</dbReference>
<dbReference type="PANTHER" id="PTHR28204">
    <property type="entry name" value="MITOCHONDRIAL DISTRIBUTION AND MORPHOLOGY PROTEIN 12"/>
    <property type="match status" value="1"/>
</dbReference>
<dbReference type="EMBL" id="LXFE01000119">
    <property type="protein sequence ID" value="OLL27142.1"/>
    <property type="molecule type" value="Genomic_DNA"/>
</dbReference>
<reference evidence="12 13" key="1">
    <citation type="submission" date="2016-04" db="EMBL/GenBank/DDBJ databases">
        <title>Evolutionary innovation and constraint leading to complex multicellularity in the Ascomycota.</title>
        <authorList>
            <person name="Cisse O."/>
            <person name="Nguyen A."/>
            <person name="Hewitt D.A."/>
            <person name="Jedd G."/>
            <person name="Stajich J.E."/>
        </authorList>
    </citation>
    <scope>NUCLEOTIDE SEQUENCE [LARGE SCALE GENOMIC DNA]</scope>
    <source>
        <strain evidence="12 13">DAH-3</strain>
    </source>
</reference>
<dbReference type="GO" id="GO:0015914">
    <property type="term" value="P:phospholipid transport"/>
    <property type="evidence" value="ECO:0007669"/>
    <property type="project" value="TreeGrafter"/>
</dbReference>
<comment type="subcellular location">
    <subcellularLocation>
        <location evidence="1">Membrane</location>
    </subcellularLocation>
    <subcellularLocation>
        <location evidence="9">Mitochondrion outer membrane</location>
        <topology evidence="9">Peripheral membrane protein</topology>
        <orientation evidence="9">Cytoplasmic side</orientation>
    </subcellularLocation>
    <subcellularLocation>
        <location evidence="9">Endoplasmic reticulum membrane</location>
        <topology evidence="9">Peripheral membrane protein</topology>
        <orientation evidence="9">Cytoplasmic side</orientation>
    </subcellularLocation>
    <text evidence="9">The ERMES/MDM complex localizes to a few discrete foci (around 10 per single cell), that represent mitochondria-endoplasmic reticulum junctions. These foci are often found next to mtDNA nucleoids.</text>
</comment>
<dbReference type="GO" id="GO:0008289">
    <property type="term" value="F:lipid binding"/>
    <property type="evidence" value="ECO:0007669"/>
    <property type="project" value="UniProtKB-KW"/>
</dbReference>
<dbReference type="InterPro" id="IPR027532">
    <property type="entry name" value="Mdm12"/>
</dbReference>
<evidence type="ECO:0000256" key="10">
    <source>
        <dbReference type="SAM" id="MobiDB-lite"/>
    </source>
</evidence>
<dbReference type="GO" id="GO:0005789">
    <property type="term" value="C:endoplasmic reticulum membrane"/>
    <property type="evidence" value="ECO:0007669"/>
    <property type="project" value="UniProtKB-SubCell"/>
</dbReference>
<feature type="domain" description="SMP-LTD" evidence="11">
    <location>
        <begin position="1"/>
        <end position="304"/>
    </location>
</feature>
<dbReference type="PROSITE" id="PS51847">
    <property type="entry name" value="SMP"/>
    <property type="match status" value="1"/>
</dbReference>
<comment type="caution">
    <text evidence="12">The sequence shown here is derived from an EMBL/GenBank/DDBJ whole genome shotgun (WGS) entry which is preliminary data.</text>
</comment>
<keyword evidence="5" id="KW-0445">Lipid transport</keyword>
<evidence type="ECO:0000256" key="2">
    <source>
        <dbReference type="ARBA" id="ARBA00022448"/>
    </source>
</evidence>
<proteinExistence type="inferred from homology"/>
<evidence type="ECO:0000313" key="13">
    <source>
        <dbReference type="Proteomes" id="UP000186594"/>
    </source>
</evidence>
<comment type="subunit">
    <text evidence="9">Component of the ER-mitochondria encounter structure (ERMES) or MDM complex, composed of MMM1, MDM10, MDM12 and MDM34. A MMM1 homodimer associates with one molecule of MDM12 on each side in a pairwise head-to-tail manner, and the SMP-LTD domains of MMM1 and MDM12 generate a continuous hydrophobic tunnel for phospholipid trafficking.</text>
</comment>
<dbReference type="HAMAP" id="MF_03104">
    <property type="entry name" value="Mdm12"/>
    <property type="match status" value="1"/>
</dbReference>
<feature type="region of interest" description="Disordered" evidence="10">
    <location>
        <begin position="73"/>
        <end position="98"/>
    </location>
</feature>
<sequence>MAVEFDWTKLDSSVANDIKIMLNSHFASITLPNFLRSIEIIDIDLGSVPPSVFVKDISDPLDDFYEEDYGYEEEGEQESAEDSDRISQTSSKPPPYAETPNDHSFSFFFPQRQPLHYSAFSPHAAGLATGLMTPTLPFSPVFEHCNPIHHIRRRTESSSISNTSELEYSRHVADEPRLSRSIEKKQTHIQVTADVEYKGDIRLSLNAELILNHPAAMFVGLPVRLQITGIHLQGSLCVALIENRIHLCFMEGNVLKDLRIESEIGEQGGHVLKNVGKVEKFVLEQVRRIVEDETVFPSFWTFIM</sequence>
<dbReference type="OrthoDB" id="3356905at2759"/>
<keyword evidence="4 9" id="KW-0256">Endoplasmic reticulum</keyword>
<evidence type="ECO:0000256" key="8">
    <source>
        <dbReference type="ARBA" id="ARBA00023136"/>
    </source>
</evidence>
<keyword evidence="13" id="KW-1185">Reference proteome</keyword>
<dbReference type="GO" id="GO:0045040">
    <property type="term" value="P:protein insertion into mitochondrial outer membrane"/>
    <property type="evidence" value="ECO:0007669"/>
    <property type="project" value="UniProtKB-UniRule"/>
</dbReference>
<evidence type="ECO:0000313" key="12">
    <source>
        <dbReference type="EMBL" id="OLL27142.1"/>
    </source>
</evidence>
<dbReference type="Proteomes" id="UP000186594">
    <property type="component" value="Unassembled WGS sequence"/>
</dbReference>
<evidence type="ECO:0000256" key="7">
    <source>
        <dbReference type="ARBA" id="ARBA00023128"/>
    </source>
</evidence>